<keyword evidence="4" id="KW-1185">Reference proteome</keyword>
<feature type="coiled-coil region" evidence="1">
    <location>
        <begin position="169"/>
        <end position="217"/>
    </location>
</feature>
<comment type="caution">
    <text evidence="3">The sequence shown here is derived from an EMBL/GenBank/DDBJ whole genome shotgun (WGS) entry which is preliminary data.</text>
</comment>
<evidence type="ECO:0000313" key="4">
    <source>
        <dbReference type="Proteomes" id="UP000187209"/>
    </source>
</evidence>
<dbReference type="Pfam" id="PF15479">
    <property type="entry name" value="DUF4639"/>
    <property type="match status" value="1"/>
</dbReference>
<accession>A0A1R2BGI6</accession>
<reference evidence="3 4" key="1">
    <citation type="submission" date="2016-11" db="EMBL/GenBank/DDBJ databases">
        <title>The macronuclear genome of Stentor coeruleus: a giant cell with tiny introns.</title>
        <authorList>
            <person name="Slabodnick M."/>
            <person name="Ruby J.G."/>
            <person name="Reiff S.B."/>
            <person name="Swart E.C."/>
            <person name="Gosai S."/>
            <person name="Prabakaran S."/>
            <person name="Witkowska E."/>
            <person name="Larue G.E."/>
            <person name="Fisher S."/>
            <person name="Freeman R.M."/>
            <person name="Gunawardena J."/>
            <person name="Chu W."/>
            <person name="Stover N.A."/>
            <person name="Gregory B.D."/>
            <person name="Nowacki M."/>
            <person name="Derisi J."/>
            <person name="Roy S.W."/>
            <person name="Marshall W.F."/>
            <person name="Sood P."/>
        </authorList>
    </citation>
    <scope>NUCLEOTIDE SEQUENCE [LARGE SCALE GENOMIC DNA]</scope>
    <source>
        <strain evidence="3">WM001</strain>
    </source>
</reference>
<protein>
    <submittedName>
        <fullName evidence="3">Uncharacterized protein</fullName>
    </submittedName>
</protein>
<evidence type="ECO:0000256" key="1">
    <source>
        <dbReference type="SAM" id="Coils"/>
    </source>
</evidence>
<feature type="region of interest" description="Disordered" evidence="2">
    <location>
        <begin position="351"/>
        <end position="373"/>
    </location>
</feature>
<gene>
    <name evidence="3" type="ORF">SteCoe_24909</name>
</gene>
<dbReference type="AlphaFoldDB" id="A0A1R2BGI6"/>
<proteinExistence type="predicted"/>
<dbReference type="Proteomes" id="UP000187209">
    <property type="component" value="Unassembled WGS sequence"/>
</dbReference>
<dbReference type="EMBL" id="MPUH01000665">
    <property type="protein sequence ID" value="OMJ75849.1"/>
    <property type="molecule type" value="Genomic_DNA"/>
</dbReference>
<sequence length="553" mass="64333">MNEKPEEFLNNAEVVAYEFIEELIDYGGMQIYENYLTIASIPHSVKSTIAVSVSMVELLYFRRDTMYSQDKKQKIIENEKDRWVEDIEPIPCSIDTWARNAIPVKKKIRVPKSENIKNIAQPDTKSMKSFSPRRTRISKAQKTNKSMKNIIENHPINEGQTPIPILEDIKEINEEVEFLRSRKEQEMQKRKEDQERVKKIKEEEAELEKKILKDSEEMKNKILTYDYKGKIIQVNPIKSENLPELGAKVRYLSHEPPLIEEVKPDIKKITSKEFVSVKIIKTAPQQEKDWVKNATFIQQQLFETINLSPGVKIIEGTRTKLPPSETPDIFKTMSRKDYITLHKPKSELTYKKNLTPGLSDKNHSSKTSLESMKKTQDSKKDFFDMIPDYNYDDDEDFKEKNIPLITPSKSRNHGNIIQYGADYKLDISAGPNDKFNMEIIHNNKWGINPPVKEPKVFERLPKKPTPKELRDIYGHIVKKPKDKPFITMNELWENKGPKIKKPRDRPNIERVEKKTRMPPPPYRYTMINGLPEIGCLSVSHISGKSLNKSGLIK</sequence>
<organism evidence="3 4">
    <name type="scientific">Stentor coeruleus</name>
    <dbReference type="NCBI Taxonomy" id="5963"/>
    <lineage>
        <taxon>Eukaryota</taxon>
        <taxon>Sar</taxon>
        <taxon>Alveolata</taxon>
        <taxon>Ciliophora</taxon>
        <taxon>Postciliodesmatophora</taxon>
        <taxon>Heterotrichea</taxon>
        <taxon>Heterotrichida</taxon>
        <taxon>Stentoridae</taxon>
        <taxon>Stentor</taxon>
    </lineage>
</organism>
<dbReference type="PANTHER" id="PTHR34438">
    <property type="entry name" value="SI:DKEY-97L20.6"/>
    <property type="match status" value="1"/>
</dbReference>
<evidence type="ECO:0000313" key="3">
    <source>
        <dbReference type="EMBL" id="OMJ75849.1"/>
    </source>
</evidence>
<dbReference type="OrthoDB" id="429109at2759"/>
<evidence type="ECO:0000256" key="2">
    <source>
        <dbReference type="SAM" id="MobiDB-lite"/>
    </source>
</evidence>
<name>A0A1R2BGI6_9CILI</name>
<keyword evidence="1" id="KW-0175">Coiled coil</keyword>
<dbReference type="PANTHER" id="PTHR34438:SF1">
    <property type="entry name" value="CHROMOSOME 2 OPEN READING FRAME 81"/>
    <property type="match status" value="1"/>
</dbReference>
<dbReference type="InterPro" id="IPR028042">
    <property type="entry name" value="DUF4639"/>
</dbReference>
<feature type="region of interest" description="Disordered" evidence="2">
    <location>
        <begin position="124"/>
        <end position="143"/>
    </location>
</feature>